<dbReference type="KEGG" id="had:CDV25_00205"/>
<gene>
    <name evidence="1" type="ORF">CDV25_00205</name>
</gene>
<evidence type="ECO:0000313" key="2">
    <source>
        <dbReference type="Proteomes" id="UP000244890"/>
    </source>
</evidence>
<protein>
    <submittedName>
        <fullName evidence="1">Uncharacterized protein</fullName>
    </submittedName>
</protein>
<dbReference type="OrthoDB" id="5371514at2"/>
<reference evidence="1 2" key="1">
    <citation type="submission" date="2017-06" db="EMBL/GenBank/DDBJ databases">
        <title>Complete genome of Helicobacter apodemus.</title>
        <authorList>
            <person name="Cho S."/>
        </authorList>
    </citation>
    <scope>NUCLEOTIDE SEQUENCE [LARGE SCALE GENOMIC DNA]</scope>
    <source>
        <strain evidence="2">SNUVETPUB-15-01</strain>
    </source>
</reference>
<name>A0A2U8FAU1_9HELI</name>
<dbReference type="Proteomes" id="UP000244890">
    <property type="component" value="Chromosome"/>
</dbReference>
<accession>A0A2U8FAU1</accession>
<proteinExistence type="predicted"/>
<organism evidence="1 2">
    <name type="scientific">Helicobacter apodemus</name>
    <dbReference type="NCBI Taxonomy" id="135569"/>
    <lineage>
        <taxon>Bacteria</taxon>
        <taxon>Pseudomonadati</taxon>
        <taxon>Campylobacterota</taxon>
        <taxon>Epsilonproteobacteria</taxon>
        <taxon>Campylobacterales</taxon>
        <taxon>Helicobacteraceae</taxon>
        <taxon>Helicobacter</taxon>
    </lineage>
</organism>
<sequence length="345" mass="38893">MALGSALSESALRNNAMMHYGNKIMIVDTINNGVGIELTQEGLEKIEEYAKMGLYGITKDNAYGKDVYVFKGSMMEELKDFIQDTRYVKETLDLNREGDFKALSQKGGVNFENINAKTNIVFANGIHNTLQDARNSANLIQRGFLNRQVGIVNNATRGFINDVLEYNPNTLSVTDFIIANQIQKLSPNTIYTAHSAANKDINNANFLNATTNTETKYKLISIGSPIAESELRESTNAVGAELVRQVNHPYDPVAGILNSGERERYSKDLGEYVEQIYPRGYTTPTSENTRGIIIHHVEYQHLKKYHPFKSYYNNPEFQLQQTIQRLLMQDAMKEVKEKGLGDDKE</sequence>
<dbReference type="AlphaFoldDB" id="A0A2U8FAU1"/>
<dbReference type="RefSeq" id="WP_108910271.1">
    <property type="nucleotide sequence ID" value="NZ_CP021886.1"/>
</dbReference>
<dbReference type="EMBL" id="CP021886">
    <property type="protein sequence ID" value="AWI33349.1"/>
    <property type="molecule type" value="Genomic_DNA"/>
</dbReference>
<evidence type="ECO:0000313" key="1">
    <source>
        <dbReference type="EMBL" id="AWI33349.1"/>
    </source>
</evidence>